<protein>
    <submittedName>
        <fullName evidence="1">Uncharacterized protein</fullName>
    </submittedName>
</protein>
<dbReference type="AlphaFoldDB" id="A0AAW0JH07"/>
<gene>
    <name evidence="1" type="ORF">CFP56_033107</name>
</gene>
<dbReference type="Proteomes" id="UP000237347">
    <property type="component" value="Unassembled WGS sequence"/>
</dbReference>
<evidence type="ECO:0000313" key="1">
    <source>
        <dbReference type="EMBL" id="KAK7825396.1"/>
    </source>
</evidence>
<name>A0AAW0JH07_QUESU</name>
<evidence type="ECO:0000313" key="2">
    <source>
        <dbReference type="Proteomes" id="UP000237347"/>
    </source>
</evidence>
<organism evidence="1 2">
    <name type="scientific">Quercus suber</name>
    <name type="common">Cork oak</name>
    <dbReference type="NCBI Taxonomy" id="58331"/>
    <lineage>
        <taxon>Eukaryota</taxon>
        <taxon>Viridiplantae</taxon>
        <taxon>Streptophyta</taxon>
        <taxon>Embryophyta</taxon>
        <taxon>Tracheophyta</taxon>
        <taxon>Spermatophyta</taxon>
        <taxon>Magnoliopsida</taxon>
        <taxon>eudicotyledons</taxon>
        <taxon>Gunneridae</taxon>
        <taxon>Pentapetalae</taxon>
        <taxon>rosids</taxon>
        <taxon>fabids</taxon>
        <taxon>Fagales</taxon>
        <taxon>Fagaceae</taxon>
        <taxon>Quercus</taxon>
    </lineage>
</organism>
<dbReference type="EMBL" id="PKMF04000575">
    <property type="protein sequence ID" value="KAK7825396.1"/>
    <property type="molecule type" value="Genomic_DNA"/>
</dbReference>
<sequence>MKAWAYVGGCLQMDERGLWIPELRHYASGVPIILVGTKLGSSVSQTANPQLELMVSGACAGDSRPTVNKLGSDGFGATPRAAETVHGSLRLREPVGCYRDFCFSSIPKLSPLTATQTTINFHRFLEFHNFKTHHYTSFFCQQCSPCFQSEEEALLFAPGNDSKKGSSLLEGFSTLFLLSTEKYPESLILACSNFILYEKLQCSEASSRSKAHIVSIGVFISAEIKYV</sequence>
<proteinExistence type="predicted"/>
<accession>A0AAW0JH07</accession>
<reference evidence="1 2" key="1">
    <citation type="journal article" date="2018" name="Sci. Data">
        <title>The draft genome sequence of cork oak.</title>
        <authorList>
            <person name="Ramos A.M."/>
            <person name="Usie A."/>
            <person name="Barbosa P."/>
            <person name="Barros P.M."/>
            <person name="Capote T."/>
            <person name="Chaves I."/>
            <person name="Simoes F."/>
            <person name="Abreu I."/>
            <person name="Carrasquinho I."/>
            <person name="Faro C."/>
            <person name="Guimaraes J.B."/>
            <person name="Mendonca D."/>
            <person name="Nobrega F."/>
            <person name="Rodrigues L."/>
            <person name="Saibo N.J.M."/>
            <person name="Varela M.C."/>
            <person name="Egas C."/>
            <person name="Matos J."/>
            <person name="Miguel C.M."/>
            <person name="Oliveira M.M."/>
            <person name="Ricardo C.P."/>
            <person name="Goncalves S."/>
        </authorList>
    </citation>
    <scope>NUCLEOTIDE SEQUENCE [LARGE SCALE GENOMIC DNA]</scope>
    <source>
        <strain evidence="2">cv. HL8</strain>
    </source>
</reference>
<keyword evidence="2" id="KW-1185">Reference proteome</keyword>
<comment type="caution">
    <text evidence="1">The sequence shown here is derived from an EMBL/GenBank/DDBJ whole genome shotgun (WGS) entry which is preliminary data.</text>
</comment>